<accession>A0A9P8MAH0</accession>
<proteinExistence type="predicted"/>
<organism evidence="1 2">
    <name type="scientific">Metarhizium humberi</name>
    <dbReference type="NCBI Taxonomy" id="2596975"/>
    <lineage>
        <taxon>Eukaryota</taxon>
        <taxon>Fungi</taxon>
        <taxon>Dikarya</taxon>
        <taxon>Ascomycota</taxon>
        <taxon>Pezizomycotina</taxon>
        <taxon>Sordariomycetes</taxon>
        <taxon>Hypocreomycetidae</taxon>
        <taxon>Hypocreales</taxon>
        <taxon>Clavicipitaceae</taxon>
        <taxon>Metarhizium</taxon>
    </lineage>
</organism>
<reference evidence="1 2" key="1">
    <citation type="submission" date="2020-07" db="EMBL/GenBank/DDBJ databases">
        <title>Metarhizium humberi genome.</title>
        <authorList>
            <person name="Lysoe E."/>
        </authorList>
    </citation>
    <scope>NUCLEOTIDE SEQUENCE [LARGE SCALE GENOMIC DNA]</scope>
    <source>
        <strain evidence="1 2">ESALQ1638</strain>
    </source>
</reference>
<evidence type="ECO:0000313" key="1">
    <source>
        <dbReference type="EMBL" id="KAH0596556.1"/>
    </source>
</evidence>
<dbReference type="EMBL" id="JACEFI010000009">
    <property type="protein sequence ID" value="KAH0596556.1"/>
    <property type="molecule type" value="Genomic_DNA"/>
</dbReference>
<name>A0A9P8MAH0_9HYPO</name>
<sequence>MEGPMDAGQAFQPLACLRSGSRVRVVAQHMQCEHFELVLVRGRHHTTRPCYSLESDQNASAVTLSVTSCSSAAFNALSTKVKPAVDPTALLTWLSPWPVKPRLHDAQIRSAVVAGTWNNTKLHSGRADLVVHAPSEADEMVGHYRVNAHRRGDAVHTFPTPTSGLCPGSCVPTTWCTYQTEARGHGWVGERFQDGVWRAADEDAHVESLTEGGVLTCIVGRGRRQGKR</sequence>
<evidence type="ECO:0000313" key="2">
    <source>
        <dbReference type="Proteomes" id="UP000764110"/>
    </source>
</evidence>
<gene>
    <name evidence="1" type="ORF">MHUMG1_05674</name>
</gene>
<comment type="caution">
    <text evidence="1">The sequence shown here is derived from an EMBL/GenBank/DDBJ whole genome shotgun (WGS) entry which is preliminary data.</text>
</comment>
<protein>
    <submittedName>
        <fullName evidence="1">Uncharacterized protein</fullName>
    </submittedName>
</protein>
<keyword evidence="2" id="KW-1185">Reference proteome</keyword>
<dbReference type="Proteomes" id="UP000764110">
    <property type="component" value="Unassembled WGS sequence"/>
</dbReference>
<dbReference type="AlphaFoldDB" id="A0A9P8MAH0"/>